<evidence type="ECO:0000256" key="6">
    <source>
        <dbReference type="ARBA" id="ARBA00048348"/>
    </source>
</evidence>
<feature type="binding site" evidence="7">
    <location>
        <position position="109"/>
    </location>
    <ligand>
        <name>Zn(2+)</name>
        <dbReference type="ChEBI" id="CHEBI:29105"/>
    </ligand>
</feature>
<dbReference type="InterPro" id="IPR036874">
    <property type="entry name" value="Carbonic_anhydrase_sf"/>
</dbReference>
<dbReference type="GO" id="GO:0004089">
    <property type="term" value="F:carbonate dehydratase activity"/>
    <property type="evidence" value="ECO:0007669"/>
    <property type="project" value="UniProtKB-UniRule"/>
</dbReference>
<name>A0A1H4BRX1_9RHOB</name>
<reference evidence="9 10" key="1">
    <citation type="submission" date="2016-10" db="EMBL/GenBank/DDBJ databases">
        <authorList>
            <person name="de Groot N.N."/>
        </authorList>
    </citation>
    <scope>NUCLEOTIDE SEQUENCE [LARGE SCALE GENOMIC DNA]</scope>
    <source>
        <strain evidence="9 10">DSM 15345</strain>
    </source>
</reference>
<comment type="cofactor">
    <cofactor evidence="7">
        <name>Zn(2+)</name>
        <dbReference type="ChEBI" id="CHEBI:29105"/>
    </cofactor>
    <text evidence="7">Binds 1 zinc ion per subunit.</text>
</comment>
<dbReference type="EC" id="4.2.1.1" evidence="2 8"/>
<dbReference type="Gene3D" id="3.40.1050.10">
    <property type="entry name" value="Carbonic anhydrase"/>
    <property type="match status" value="1"/>
</dbReference>
<dbReference type="RefSeq" id="WP_093253396.1">
    <property type="nucleotide sequence ID" value="NZ_FNQM01000006.1"/>
</dbReference>
<keyword evidence="10" id="KW-1185">Reference proteome</keyword>
<proteinExistence type="inferred from homology"/>
<keyword evidence="5 8" id="KW-0456">Lyase</keyword>
<organism evidence="9 10">
    <name type="scientific">Rubrimonas cliftonensis</name>
    <dbReference type="NCBI Taxonomy" id="89524"/>
    <lineage>
        <taxon>Bacteria</taxon>
        <taxon>Pseudomonadati</taxon>
        <taxon>Pseudomonadota</taxon>
        <taxon>Alphaproteobacteria</taxon>
        <taxon>Rhodobacterales</taxon>
        <taxon>Paracoccaceae</taxon>
        <taxon>Rubrimonas</taxon>
    </lineage>
</organism>
<evidence type="ECO:0000256" key="7">
    <source>
        <dbReference type="PIRSR" id="PIRSR601765-1"/>
    </source>
</evidence>
<evidence type="ECO:0000256" key="5">
    <source>
        <dbReference type="ARBA" id="ARBA00023239"/>
    </source>
</evidence>
<dbReference type="EMBL" id="FNQM01000006">
    <property type="protein sequence ID" value="SEA50868.1"/>
    <property type="molecule type" value="Genomic_DNA"/>
</dbReference>
<dbReference type="Proteomes" id="UP000198703">
    <property type="component" value="Unassembled WGS sequence"/>
</dbReference>
<keyword evidence="4 7" id="KW-0862">Zinc</keyword>
<evidence type="ECO:0000256" key="3">
    <source>
        <dbReference type="ARBA" id="ARBA00022723"/>
    </source>
</evidence>
<dbReference type="STRING" id="89524.SAMN05444370_10616"/>
<sequence>MPKTARLLPGYMVDRYRAWRALRFEKDRAWYARLAEGGQRPRAMVFSCCDSRVDAVGLFGAEPGDLFVVRNVANLVPPYAPDHAHHGASAALEYAVTVLKVAHIVVLGHSNCGGVEACHDMCSGAAPHLEEETSFVGRWMSILAPGYAKVSDTGSREERLRLLEQEAVQVSLRNLESFPFVKSAVDRNLLTLHGAWMDIGEGVLHVFSAETRRFAPLEIASA</sequence>
<dbReference type="CDD" id="cd00884">
    <property type="entry name" value="beta_CA_cladeB"/>
    <property type="match status" value="1"/>
</dbReference>
<comment type="function">
    <text evidence="8">Reversible hydration of carbon dioxide.</text>
</comment>
<dbReference type="InterPro" id="IPR001765">
    <property type="entry name" value="Carbonic_anhydrase"/>
</dbReference>
<comment type="similarity">
    <text evidence="1 8">Belongs to the beta-class carbonic anhydrase family.</text>
</comment>
<evidence type="ECO:0000313" key="9">
    <source>
        <dbReference type="EMBL" id="SEA50868.1"/>
    </source>
</evidence>
<dbReference type="Pfam" id="PF00484">
    <property type="entry name" value="Pro_CA"/>
    <property type="match status" value="1"/>
</dbReference>
<comment type="catalytic activity">
    <reaction evidence="6 8">
        <text>hydrogencarbonate + H(+) = CO2 + H2O</text>
        <dbReference type="Rhea" id="RHEA:10748"/>
        <dbReference type="ChEBI" id="CHEBI:15377"/>
        <dbReference type="ChEBI" id="CHEBI:15378"/>
        <dbReference type="ChEBI" id="CHEBI:16526"/>
        <dbReference type="ChEBI" id="CHEBI:17544"/>
        <dbReference type="EC" id="4.2.1.1"/>
    </reaction>
</comment>
<dbReference type="SMART" id="SM00947">
    <property type="entry name" value="Pro_CA"/>
    <property type="match status" value="1"/>
</dbReference>
<feature type="binding site" evidence="7">
    <location>
        <position position="48"/>
    </location>
    <ligand>
        <name>Zn(2+)</name>
        <dbReference type="ChEBI" id="CHEBI:29105"/>
    </ligand>
</feature>
<dbReference type="PROSITE" id="PS00705">
    <property type="entry name" value="PROK_CO2_ANHYDRASE_2"/>
    <property type="match status" value="1"/>
</dbReference>
<accession>A0A1H4BRX1</accession>
<feature type="binding site" evidence="7">
    <location>
        <position position="50"/>
    </location>
    <ligand>
        <name>Zn(2+)</name>
        <dbReference type="ChEBI" id="CHEBI:29105"/>
    </ligand>
</feature>
<dbReference type="InterPro" id="IPR015892">
    <property type="entry name" value="Carbonic_anhydrase_CS"/>
</dbReference>
<evidence type="ECO:0000256" key="4">
    <source>
        <dbReference type="ARBA" id="ARBA00022833"/>
    </source>
</evidence>
<gene>
    <name evidence="9" type="ORF">SAMN05444370_10616</name>
</gene>
<evidence type="ECO:0000256" key="2">
    <source>
        <dbReference type="ARBA" id="ARBA00012925"/>
    </source>
</evidence>
<keyword evidence="3 7" id="KW-0479">Metal-binding</keyword>
<dbReference type="PANTHER" id="PTHR11002:SF76">
    <property type="entry name" value="CARBONIC ANHYDRASE"/>
    <property type="match status" value="1"/>
</dbReference>
<dbReference type="InterPro" id="IPR045066">
    <property type="entry name" value="Beta_CA_cladeB"/>
</dbReference>
<dbReference type="OrthoDB" id="9797527at2"/>
<evidence type="ECO:0000313" key="10">
    <source>
        <dbReference type="Proteomes" id="UP000198703"/>
    </source>
</evidence>
<dbReference type="SUPFAM" id="SSF53056">
    <property type="entry name" value="beta-carbonic anhydrase, cab"/>
    <property type="match status" value="1"/>
</dbReference>
<evidence type="ECO:0000256" key="8">
    <source>
        <dbReference type="RuleBase" id="RU003956"/>
    </source>
</evidence>
<dbReference type="GO" id="GO:0015976">
    <property type="term" value="P:carbon utilization"/>
    <property type="evidence" value="ECO:0007669"/>
    <property type="project" value="InterPro"/>
</dbReference>
<feature type="binding site" evidence="7">
    <location>
        <position position="112"/>
    </location>
    <ligand>
        <name>Zn(2+)</name>
        <dbReference type="ChEBI" id="CHEBI:29105"/>
    </ligand>
</feature>
<dbReference type="GO" id="GO:0008270">
    <property type="term" value="F:zinc ion binding"/>
    <property type="evidence" value="ECO:0007669"/>
    <property type="project" value="UniProtKB-UniRule"/>
</dbReference>
<protein>
    <recommendedName>
        <fullName evidence="2 8">Carbonic anhydrase</fullName>
        <ecNumber evidence="2 8">4.2.1.1</ecNumber>
    </recommendedName>
    <alternativeName>
        <fullName evidence="8">Carbonate dehydratase</fullName>
    </alternativeName>
</protein>
<dbReference type="AlphaFoldDB" id="A0A1H4BRX1"/>
<dbReference type="PANTHER" id="PTHR11002">
    <property type="entry name" value="CARBONIC ANHYDRASE"/>
    <property type="match status" value="1"/>
</dbReference>
<evidence type="ECO:0000256" key="1">
    <source>
        <dbReference type="ARBA" id="ARBA00006217"/>
    </source>
</evidence>